<reference evidence="1" key="1">
    <citation type="journal article" date="2012" name="PLoS ONE">
        <title>The Mitochondrial Genome of the Lycophyte Huperzia squarrosa: The Most Archaic Form in Vascular Plants.</title>
        <authorList>
            <person name="Liu Y."/>
            <person name="Wang B."/>
            <person name="Cui P."/>
            <person name="Li L."/>
            <person name="Xue J.Y."/>
            <person name="Yu J."/>
            <person name="Qiu Y.L."/>
        </authorList>
    </citation>
    <scope>NUCLEOTIDE SEQUENCE</scope>
</reference>
<dbReference type="RefSeq" id="YP_006234343.1">
    <property type="nucleotide sequence ID" value="NC_017755.1"/>
</dbReference>
<dbReference type="AlphaFoldDB" id="H9M878"/>
<gene>
    <name evidence="1" type="primary">ORF125_4</name>
    <name evidence="1" type="ORF">HusqMp103</name>
</gene>
<organism evidence="1">
    <name type="scientific">Phlegmariurus squarrosus</name>
    <name type="common">Rock tassel fern</name>
    <name type="synonym">Lycopodium squarrosum</name>
    <dbReference type="NCBI Taxonomy" id="73615"/>
    <lineage>
        <taxon>Eukaryota</taxon>
        <taxon>Viridiplantae</taxon>
        <taxon>Streptophyta</taxon>
        <taxon>Embryophyta</taxon>
        <taxon>Tracheophyta</taxon>
        <taxon>Lycopodiopsida</taxon>
        <taxon>Lycopodiales</taxon>
        <taxon>Lycopodiaceae</taxon>
        <taxon>Huperzioideae</taxon>
        <taxon>Phlegmariurus</taxon>
    </lineage>
</organism>
<geneLocation type="mitochondrion" evidence="1"/>
<sequence>MELFLIYDDYSTSVFHCANKDNHLLLANECEQEALFTCFFSQNRTCDGWIIRTAEQSAVFIPDLANKYNDDLVKDILSEHVFCNVKGDLEIATSFQENQSIYDPQHLHRSHHLIRVRASTKIAGV</sequence>
<dbReference type="GeneID" id="12354510"/>
<protein>
    <submittedName>
        <fullName evidence="1">Uncharacterized protein</fullName>
    </submittedName>
</protein>
<accession>H9M878</accession>
<name>H9M878_PHLSQ</name>
<evidence type="ECO:0000313" key="1">
    <source>
        <dbReference type="EMBL" id="AEV55785.1"/>
    </source>
</evidence>
<dbReference type="EMBL" id="JQ002659">
    <property type="protein sequence ID" value="AEV55785.1"/>
    <property type="molecule type" value="Genomic_DNA"/>
</dbReference>
<keyword evidence="1" id="KW-0496">Mitochondrion</keyword>
<proteinExistence type="predicted"/>